<dbReference type="PANTHER" id="PTHR43708">
    <property type="entry name" value="CONSERVED EXPRESSED OXIDOREDUCTASE (EUROFUNG)"/>
    <property type="match status" value="1"/>
</dbReference>
<dbReference type="Pfam" id="PF22725">
    <property type="entry name" value="GFO_IDH_MocA_C3"/>
    <property type="match status" value="1"/>
</dbReference>
<dbReference type="InterPro" id="IPR000683">
    <property type="entry name" value="Gfo/Idh/MocA-like_OxRdtase_N"/>
</dbReference>
<dbReference type="InterPro" id="IPR036291">
    <property type="entry name" value="NAD(P)-bd_dom_sf"/>
</dbReference>
<dbReference type="GO" id="GO:0000166">
    <property type="term" value="F:nucleotide binding"/>
    <property type="evidence" value="ECO:0007669"/>
    <property type="project" value="InterPro"/>
</dbReference>
<evidence type="ECO:0000313" key="6">
    <source>
        <dbReference type="Proteomes" id="UP000317371"/>
    </source>
</evidence>
<dbReference type="AlphaFoldDB" id="A0A540V908"/>
<dbReference type="GO" id="GO:0016491">
    <property type="term" value="F:oxidoreductase activity"/>
    <property type="evidence" value="ECO:0007669"/>
    <property type="project" value="UniProtKB-KW"/>
</dbReference>
<evidence type="ECO:0000313" key="5">
    <source>
        <dbReference type="EMBL" id="TQE93224.1"/>
    </source>
</evidence>
<dbReference type="Gene3D" id="3.30.360.10">
    <property type="entry name" value="Dihydrodipicolinate Reductase, domain 2"/>
    <property type="match status" value="1"/>
</dbReference>
<feature type="domain" description="Gfo/Idh/MocA-like oxidoreductase N-terminal" evidence="3">
    <location>
        <begin position="24"/>
        <end position="154"/>
    </location>
</feature>
<dbReference type="OrthoDB" id="455005at2"/>
<protein>
    <submittedName>
        <fullName evidence="5">Gfo/Idh/MocA family oxidoreductase</fullName>
    </submittedName>
</protein>
<gene>
    <name evidence="5" type="ORF">FKZ61_22310</name>
</gene>
<proteinExistence type="inferred from homology"/>
<dbReference type="InterPro" id="IPR051317">
    <property type="entry name" value="Gfo/Idh/MocA_oxidoreduct"/>
</dbReference>
<dbReference type="Gene3D" id="3.40.50.720">
    <property type="entry name" value="NAD(P)-binding Rossmann-like Domain"/>
    <property type="match status" value="1"/>
</dbReference>
<dbReference type="PANTHER" id="PTHR43708:SF5">
    <property type="entry name" value="CONSERVED EXPRESSED OXIDOREDUCTASE (EUROFUNG)-RELATED"/>
    <property type="match status" value="1"/>
</dbReference>
<dbReference type="InParanoid" id="A0A540V908"/>
<reference evidence="5 6" key="1">
    <citation type="submission" date="2019-06" db="EMBL/GenBank/DDBJ databases">
        <title>Genome sequence of Litorilinea aerophila BAA-2444.</title>
        <authorList>
            <person name="Maclea K.S."/>
            <person name="Maurais E.G."/>
            <person name="Iannazzi L.C."/>
        </authorList>
    </citation>
    <scope>NUCLEOTIDE SEQUENCE [LARGE SCALE GENOMIC DNA]</scope>
    <source>
        <strain evidence="5 6">ATCC BAA-2444</strain>
    </source>
</reference>
<keyword evidence="2" id="KW-0560">Oxidoreductase</keyword>
<feature type="domain" description="GFO/IDH/MocA-like oxidoreductase" evidence="4">
    <location>
        <begin position="164"/>
        <end position="281"/>
    </location>
</feature>
<dbReference type="SUPFAM" id="SSF51735">
    <property type="entry name" value="NAD(P)-binding Rossmann-fold domains"/>
    <property type="match status" value="1"/>
</dbReference>
<evidence type="ECO:0000256" key="1">
    <source>
        <dbReference type="ARBA" id="ARBA00010928"/>
    </source>
</evidence>
<name>A0A540V908_9CHLR</name>
<evidence type="ECO:0000256" key="2">
    <source>
        <dbReference type="ARBA" id="ARBA00023002"/>
    </source>
</evidence>
<evidence type="ECO:0000259" key="4">
    <source>
        <dbReference type="Pfam" id="PF22725"/>
    </source>
</evidence>
<dbReference type="EMBL" id="VIGC01000045">
    <property type="protein sequence ID" value="TQE93224.1"/>
    <property type="molecule type" value="Genomic_DNA"/>
</dbReference>
<dbReference type="RefSeq" id="WP_141612386.1">
    <property type="nucleotide sequence ID" value="NZ_VIGC02000045.1"/>
</dbReference>
<sequence length="374" mass="40479">MEHTGSPFHRPWIQARRGEASLGWALMGASRVAARQMVPAIREHPPLPSPAGGDPVLSSWVVGIFSHSEARARAFAAAHQIPHAFVNLADLLHHPAVTCVYISSHPRHHFVAAMAALNAGKHVLCETPLALTQAEAETLAHTAASRGLLLGINHVHRADPALNRLRLMLAQGAIGDPLGGRIRNSRLLPPDLQSWRLEPNGGGVILDRTLHDLDLLRFLFRDEIDQVQAISTQQLLGQKVPEEVLTTVHLRRHGIFVQLHDSFLVPHLPTCVEIYGSTGSLIARHCLAGEGPGELYLARHGQLTPVAVPTVPTAWHQAVAHFNRAVRGEGPLLASGVDGVQSLVAALAVEQSLRERRPVAVQGPGRLYADRSLV</sequence>
<accession>A0A540V908</accession>
<evidence type="ECO:0000259" key="3">
    <source>
        <dbReference type="Pfam" id="PF01408"/>
    </source>
</evidence>
<keyword evidence="6" id="KW-1185">Reference proteome</keyword>
<dbReference type="InterPro" id="IPR055170">
    <property type="entry name" value="GFO_IDH_MocA-like_dom"/>
</dbReference>
<organism evidence="5 6">
    <name type="scientific">Litorilinea aerophila</name>
    <dbReference type="NCBI Taxonomy" id="1204385"/>
    <lineage>
        <taxon>Bacteria</taxon>
        <taxon>Bacillati</taxon>
        <taxon>Chloroflexota</taxon>
        <taxon>Caldilineae</taxon>
        <taxon>Caldilineales</taxon>
        <taxon>Caldilineaceae</taxon>
        <taxon>Litorilinea</taxon>
    </lineage>
</organism>
<dbReference type="SUPFAM" id="SSF55347">
    <property type="entry name" value="Glyceraldehyde-3-phosphate dehydrogenase-like, C-terminal domain"/>
    <property type="match status" value="1"/>
</dbReference>
<dbReference type="Proteomes" id="UP000317371">
    <property type="component" value="Unassembled WGS sequence"/>
</dbReference>
<comment type="similarity">
    <text evidence="1">Belongs to the Gfo/Idh/MocA family.</text>
</comment>
<comment type="caution">
    <text evidence="5">The sequence shown here is derived from an EMBL/GenBank/DDBJ whole genome shotgun (WGS) entry which is preliminary data.</text>
</comment>
<dbReference type="Pfam" id="PF01408">
    <property type="entry name" value="GFO_IDH_MocA"/>
    <property type="match status" value="1"/>
</dbReference>